<evidence type="ECO:0000313" key="2">
    <source>
        <dbReference type="EMBL" id="AYV75559.1"/>
    </source>
</evidence>
<dbReference type="InterPro" id="IPR036465">
    <property type="entry name" value="vWFA_dom_sf"/>
</dbReference>
<dbReference type="Gene3D" id="3.40.50.410">
    <property type="entry name" value="von Willebrand factor, type A domain"/>
    <property type="match status" value="1"/>
</dbReference>
<proteinExistence type="predicted"/>
<dbReference type="PANTHER" id="PTHR34706:SF1">
    <property type="entry name" value="VWFA DOMAIN-CONTAINING PROTEIN"/>
    <property type="match status" value="1"/>
</dbReference>
<organism evidence="2">
    <name type="scientific">Terrestrivirus sp</name>
    <dbReference type="NCBI Taxonomy" id="2487775"/>
    <lineage>
        <taxon>Viruses</taxon>
        <taxon>Varidnaviria</taxon>
        <taxon>Bamfordvirae</taxon>
        <taxon>Nucleocytoviricota</taxon>
        <taxon>Megaviricetes</taxon>
        <taxon>Imitervirales</taxon>
        <taxon>Mimiviridae</taxon>
        <taxon>Klosneuvirinae</taxon>
    </lineage>
</organism>
<dbReference type="SUPFAM" id="SSF53300">
    <property type="entry name" value="vWA-like"/>
    <property type="match status" value="1"/>
</dbReference>
<protein>
    <recommendedName>
        <fullName evidence="1">VWFA domain-containing protein</fullName>
    </recommendedName>
</protein>
<accession>A0A3G4ZQ35</accession>
<dbReference type="InterPro" id="IPR002035">
    <property type="entry name" value="VWF_A"/>
</dbReference>
<sequence length="185" mass="20939">MSKNEYHKYRDRNVNVHFLNHKKSYNISRGKDISDIISHVSARGGTPIGEALSKLFKEYLAKLANKKNTEVKPWNIIVITDGEPTDKDLVRKSIGDVARALKKLEINPQDAIGIQFFQVGDDKTSTKYLSELDDDLAAWEKIPDIVDSTTYKVGVPLRYTILKALLGGIDEDVDNNKMESLYVRN</sequence>
<feature type="domain" description="VWFA" evidence="1">
    <location>
        <begin position="33"/>
        <end position="165"/>
    </location>
</feature>
<gene>
    <name evidence="2" type="ORF">Terrestrivirus2_67</name>
</gene>
<dbReference type="EMBL" id="MK071980">
    <property type="protein sequence ID" value="AYV75559.1"/>
    <property type="molecule type" value="Genomic_DNA"/>
</dbReference>
<dbReference type="PANTHER" id="PTHR34706">
    <property type="entry name" value="SLR1338 PROTEIN"/>
    <property type="match status" value="1"/>
</dbReference>
<dbReference type="PROSITE" id="PS50234">
    <property type="entry name" value="VWFA"/>
    <property type="match status" value="1"/>
</dbReference>
<evidence type="ECO:0000259" key="1">
    <source>
        <dbReference type="PROSITE" id="PS50234"/>
    </source>
</evidence>
<dbReference type="Pfam" id="PF00092">
    <property type="entry name" value="VWA"/>
    <property type="match status" value="1"/>
</dbReference>
<reference evidence="2" key="1">
    <citation type="submission" date="2018-10" db="EMBL/GenBank/DDBJ databases">
        <title>Hidden diversity of soil giant viruses.</title>
        <authorList>
            <person name="Schulz F."/>
            <person name="Alteio L."/>
            <person name="Goudeau D."/>
            <person name="Ryan E.M."/>
            <person name="Malmstrom R.R."/>
            <person name="Blanchard J."/>
            <person name="Woyke T."/>
        </authorList>
    </citation>
    <scope>NUCLEOTIDE SEQUENCE</scope>
    <source>
        <strain evidence="2">TEV1</strain>
    </source>
</reference>
<name>A0A3G4ZQ35_9VIRU</name>